<dbReference type="InterPro" id="IPR001034">
    <property type="entry name" value="DeoR_HTH"/>
</dbReference>
<dbReference type="Gene3D" id="1.10.10.10">
    <property type="entry name" value="Winged helix-like DNA-binding domain superfamily/Winged helix DNA-binding domain"/>
    <property type="match status" value="1"/>
</dbReference>
<sequence>MLRKNKTLNDTLIMRGFQNRQERLDNLIGLLENKNLWTAKELANELGISVRSISRDITLLRQQGYDIDAERGTGGGIALRGMTRPPRFFLSDEEILNTLMALALTDSLRCPILGDNISSVKNKLTFFLNNEQQKRINLLRQRVLVGAIASEPVASTVTNTRYPFFNDISQAFIQQKKLSIHYISEKGSETQRCIEPQFILLNWPAWYLLGWDYLRAAPRLFRIDRITDAVVDNERFRLRSPRSLLDEYGDYFDSM</sequence>
<feature type="domain" description="HTH deoR-type" evidence="3">
    <location>
        <begin position="20"/>
        <end position="78"/>
    </location>
</feature>
<dbReference type="EMBL" id="MAJZ01000343">
    <property type="protein sequence ID" value="OCH77893.1"/>
    <property type="molecule type" value="Genomic_DNA"/>
</dbReference>
<dbReference type="RefSeq" id="WP_065576544.1">
    <property type="nucleotide sequence ID" value="NZ_JBNGCH010000343.1"/>
</dbReference>
<dbReference type="AlphaFoldDB" id="A0A1B9R0R0"/>
<accession>A0A1B9R0R0</accession>
<evidence type="ECO:0000256" key="1">
    <source>
        <dbReference type="ARBA" id="ARBA00023015"/>
    </source>
</evidence>
<evidence type="ECO:0000313" key="4">
    <source>
        <dbReference type="EMBL" id="OCH77893.1"/>
    </source>
</evidence>
<dbReference type="InterPro" id="IPR036390">
    <property type="entry name" value="WH_DNA-bd_sf"/>
</dbReference>
<dbReference type="InterPro" id="IPR013196">
    <property type="entry name" value="HTH_11"/>
</dbReference>
<keyword evidence="5" id="KW-1185">Reference proteome</keyword>
<evidence type="ECO:0000256" key="2">
    <source>
        <dbReference type="ARBA" id="ARBA00023163"/>
    </source>
</evidence>
<dbReference type="Proteomes" id="UP000093173">
    <property type="component" value="Unassembled WGS sequence"/>
</dbReference>
<keyword evidence="1" id="KW-0805">Transcription regulation</keyword>
<protein>
    <recommendedName>
        <fullName evidence="3">HTH deoR-type domain-containing protein</fullName>
    </recommendedName>
</protein>
<dbReference type="PANTHER" id="PTHR34580">
    <property type="match status" value="1"/>
</dbReference>
<evidence type="ECO:0000259" key="3">
    <source>
        <dbReference type="PROSITE" id="PS51000"/>
    </source>
</evidence>
<dbReference type="PROSITE" id="PS52050">
    <property type="entry name" value="WYL"/>
    <property type="match status" value="1"/>
</dbReference>
<dbReference type="PROSITE" id="PS51000">
    <property type="entry name" value="HTH_DEOR_2"/>
    <property type="match status" value="1"/>
</dbReference>
<name>A0A1B9R0R0_9VIBR</name>
<dbReference type="InterPro" id="IPR036388">
    <property type="entry name" value="WH-like_DNA-bd_sf"/>
</dbReference>
<dbReference type="InterPro" id="IPR026881">
    <property type="entry name" value="WYL_dom"/>
</dbReference>
<dbReference type="SUPFAM" id="SSF46785">
    <property type="entry name" value="Winged helix' DNA-binding domain"/>
    <property type="match status" value="1"/>
</dbReference>
<dbReference type="InterPro" id="IPR051534">
    <property type="entry name" value="CBASS_pafABC_assoc_protein"/>
</dbReference>
<comment type="caution">
    <text evidence="4">The sequence shown here is derived from an EMBL/GenBank/DDBJ whole genome shotgun (WGS) entry which is preliminary data.</text>
</comment>
<evidence type="ECO:0000313" key="5">
    <source>
        <dbReference type="Proteomes" id="UP000093173"/>
    </source>
</evidence>
<proteinExistence type="predicted"/>
<dbReference type="Pfam" id="PF08279">
    <property type="entry name" value="HTH_11"/>
    <property type="match status" value="1"/>
</dbReference>
<organism evidence="4 5">
    <name type="scientific">Vibrio genomosp. F10</name>
    <dbReference type="NCBI Taxonomy" id="723171"/>
    <lineage>
        <taxon>Bacteria</taxon>
        <taxon>Pseudomonadati</taxon>
        <taxon>Pseudomonadota</taxon>
        <taxon>Gammaproteobacteria</taxon>
        <taxon>Vibrionales</taxon>
        <taxon>Vibrionaceae</taxon>
        <taxon>Vibrio</taxon>
    </lineage>
</organism>
<dbReference type="GO" id="GO:0003700">
    <property type="term" value="F:DNA-binding transcription factor activity"/>
    <property type="evidence" value="ECO:0007669"/>
    <property type="project" value="InterPro"/>
</dbReference>
<reference evidence="5" key="1">
    <citation type="submission" date="2016-06" db="EMBL/GenBank/DDBJ databases">
        <authorList>
            <person name="Hehemann J.-H."/>
            <person name="Arevalo P."/>
            <person name="Datta M.S."/>
            <person name="Polz M.F."/>
        </authorList>
    </citation>
    <scope>NUCLEOTIDE SEQUENCE [LARGE SCALE GENOMIC DNA]</scope>
    <source>
        <strain evidence="5">9CSC122</strain>
    </source>
</reference>
<keyword evidence="2" id="KW-0804">Transcription</keyword>
<dbReference type="Pfam" id="PF13280">
    <property type="entry name" value="WYL"/>
    <property type="match status" value="1"/>
</dbReference>
<dbReference type="PANTHER" id="PTHR34580:SF1">
    <property type="entry name" value="PROTEIN PAFC"/>
    <property type="match status" value="1"/>
</dbReference>
<gene>
    <name evidence="4" type="ORF">A6E14_06970</name>
</gene>